<evidence type="ECO:0000313" key="3">
    <source>
        <dbReference type="EMBL" id="ARU17177.1"/>
    </source>
</evidence>
<dbReference type="Gene3D" id="3.90.550.10">
    <property type="entry name" value="Spore Coat Polysaccharide Biosynthesis Protein SpsA, Chain A"/>
    <property type="match status" value="1"/>
</dbReference>
<name>A0A1Z1FEP8_9SPHN</name>
<dbReference type="InterPro" id="IPR029044">
    <property type="entry name" value="Nucleotide-diphossugar_trans"/>
</dbReference>
<reference evidence="3 4" key="1">
    <citation type="submission" date="2017-01" db="EMBL/GenBank/DDBJ databases">
        <title>Complete genome sequence of esterase-producing bacterium Croceicoccus marinus E4A9.</title>
        <authorList>
            <person name="Wu Y.-H."/>
            <person name="Cheng H."/>
            <person name="Xu L."/>
            <person name="Huo Y.-Y."/>
            <person name="Wang C.-S."/>
            <person name="Xu X.-W."/>
        </authorList>
    </citation>
    <scope>NUCLEOTIDE SEQUENCE [LARGE SCALE GENOMIC DNA]</scope>
    <source>
        <strain evidence="3 4">E4A9</strain>
    </source>
</reference>
<accession>A0A1Z1FEP8</accession>
<dbReference type="SUPFAM" id="SSF53448">
    <property type="entry name" value="Nucleotide-diphospho-sugar transferases"/>
    <property type="match status" value="1"/>
</dbReference>
<proteinExistence type="predicted"/>
<feature type="transmembrane region" description="Helical" evidence="2">
    <location>
        <begin position="391"/>
        <end position="412"/>
    </location>
</feature>
<sequence length="474" mass="52495">MVALESGLGLLLSAAEAVRLELLLFAGFWFVIGALDELAIDVAWLWLKSTGRARTHSLAAPLDPTLIGSIALYVPAWREARVIGPMLRHALAAWPHDGLRIYAGCYVNDPETFAAIEAAGTRPDGTTDPRLTIVVNERPGPTTKGDCLNRCYAAMLHDEQREGRRFRAVLLHDAEDLVHPQALSLIDRELERADFVQIPVRPERHEASQWVSGHYCDEFTDAHAREMVVRAELGAGIPAAGVGCAFSRSALDRIIARRGSDAGPFDPTALTEDYELGMLIGRAGAEGKGGRFVRVRASDGSLIATRAYFPHRLDAAVRQKARWVQGIAFDGWEQLGWSRSPLEFWMRLRDRRGPLVAVVLLTAYLLIALTLVLRLAEATGIYRPARLPPLIYWGLILTTLAFVWRGIVRFFLVGREYGWSEGLAAIIRIPVANIIAIISARRALGRYVSDLRGKGKSWDKTEHDRHPADARPRG</sequence>
<protein>
    <recommendedName>
        <fullName evidence="5">Glycosyl transferase family protein</fullName>
    </recommendedName>
</protein>
<evidence type="ECO:0000313" key="4">
    <source>
        <dbReference type="Proteomes" id="UP000195807"/>
    </source>
</evidence>
<dbReference type="OrthoDB" id="5294733at2"/>
<evidence type="ECO:0000256" key="1">
    <source>
        <dbReference type="SAM" id="MobiDB-lite"/>
    </source>
</evidence>
<feature type="transmembrane region" description="Helical" evidence="2">
    <location>
        <begin position="355"/>
        <end position="376"/>
    </location>
</feature>
<keyword evidence="4" id="KW-1185">Reference proteome</keyword>
<dbReference type="RefSeq" id="WP_066847987.1">
    <property type="nucleotide sequence ID" value="NZ_CP019602.1"/>
</dbReference>
<dbReference type="NCBIfam" id="NF011307">
    <property type="entry name" value="PRK14716.1-5"/>
    <property type="match status" value="1"/>
</dbReference>
<dbReference type="KEGG" id="cman:A9D14_02450"/>
<dbReference type="Proteomes" id="UP000195807">
    <property type="component" value="Chromosome"/>
</dbReference>
<evidence type="ECO:0008006" key="5">
    <source>
        <dbReference type="Google" id="ProtNLM"/>
    </source>
</evidence>
<keyword evidence="2" id="KW-0812">Transmembrane</keyword>
<dbReference type="AlphaFoldDB" id="A0A1Z1FEP8"/>
<dbReference type="Pfam" id="PF13641">
    <property type="entry name" value="Glyco_tranf_2_3"/>
    <property type="match status" value="1"/>
</dbReference>
<dbReference type="STRING" id="450378.GCA_001661675_00488"/>
<organism evidence="3 4">
    <name type="scientific">Croceicoccus marinus</name>
    <dbReference type="NCBI Taxonomy" id="450378"/>
    <lineage>
        <taxon>Bacteria</taxon>
        <taxon>Pseudomonadati</taxon>
        <taxon>Pseudomonadota</taxon>
        <taxon>Alphaproteobacteria</taxon>
        <taxon>Sphingomonadales</taxon>
        <taxon>Erythrobacteraceae</taxon>
        <taxon>Croceicoccus</taxon>
    </lineage>
</organism>
<evidence type="ECO:0000256" key="2">
    <source>
        <dbReference type="SAM" id="Phobius"/>
    </source>
</evidence>
<keyword evidence="2" id="KW-1133">Transmembrane helix</keyword>
<dbReference type="EMBL" id="CP019602">
    <property type="protein sequence ID" value="ARU17177.1"/>
    <property type="molecule type" value="Genomic_DNA"/>
</dbReference>
<keyword evidence="2" id="KW-0472">Membrane</keyword>
<gene>
    <name evidence="3" type="ORF">A9D14_02450</name>
</gene>
<feature type="region of interest" description="Disordered" evidence="1">
    <location>
        <begin position="453"/>
        <end position="474"/>
    </location>
</feature>